<dbReference type="InterPro" id="IPR005024">
    <property type="entry name" value="Snf7_fam"/>
</dbReference>
<dbReference type="PANTHER" id="PTHR22761:SF12">
    <property type="entry name" value="CHARGED MULTIVESICULAR BODY PROTEIN 5"/>
    <property type="match status" value="1"/>
</dbReference>
<proteinExistence type="inferred from homology"/>
<feature type="non-terminal residue" evidence="4">
    <location>
        <position position="1"/>
    </location>
</feature>
<evidence type="ECO:0000256" key="2">
    <source>
        <dbReference type="ARBA" id="ARBA00023054"/>
    </source>
</evidence>
<comment type="similarity">
    <text evidence="1">Belongs to the SNF7 family.</text>
</comment>
<protein>
    <submittedName>
        <fullName evidence="4">Charged multivesicular body protein 5 (Vacuolar protein-sorting-associated protein 60)</fullName>
    </submittedName>
</protein>
<evidence type="ECO:0000313" key="5">
    <source>
        <dbReference type="Proteomes" id="UP001642464"/>
    </source>
</evidence>
<keyword evidence="2" id="KW-0175">Coiled coil</keyword>
<dbReference type="Proteomes" id="UP001642464">
    <property type="component" value="Unassembled WGS sequence"/>
</dbReference>
<gene>
    <name evidence="4" type="ORF">SCF082_LOCUS52824</name>
</gene>
<dbReference type="Gene3D" id="6.10.250.1710">
    <property type="match status" value="1"/>
</dbReference>
<organism evidence="4 5">
    <name type="scientific">Durusdinium trenchii</name>
    <dbReference type="NCBI Taxonomy" id="1381693"/>
    <lineage>
        <taxon>Eukaryota</taxon>
        <taxon>Sar</taxon>
        <taxon>Alveolata</taxon>
        <taxon>Dinophyceae</taxon>
        <taxon>Suessiales</taxon>
        <taxon>Symbiodiniaceae</taxon>
        <taxon>Durusdinium</taxon>
    </lineage>
</organism>
<reference evidence="4 5" key="1">
    <citation type="submission" date="2024-02" db="EMBL/GenBank/DDBJ databases">
        <authorList>
            <person name="Chen Y."/>
            <person name="Shah S."/>
            <person name="Dougan E. K."/>
            <person name="Thang M."/>
            <person name="Chan C."/>
        </authorList>
    </citation>
    <scope>NUCLEOTIDE SEQUENCE [LARGE SCALE GENOMIC DNA]</scope>
</reference>
<name>A0ABP0SNN2_9DINO</name>
<dbReference type="Pfam" id="PF03357">
    <property type="entry name" value="Snf7"/>
    <property type="match status" value="1"/>
</dbReference>
<comment type="caution">
    <text evidence="4">The sequence shown here is derived from an EMBL/GenBank/DDBJ whole genome shotgun (WGS) entry which is preliminary data.</text>
</comment>
<dbReference type="Gene3D" id="1.10.287.1060">
    <property type="entry name" value="ESAT-6-like"/>
    <property type="match status" value="1"/>
</dbReference>
<evidence type="ECO:0000256" key="1">
    <source>
        <dbReference type="ARBA" id="ARBA00006190"/>
    </source>
</evidence>
<dbReference type="EMBL" id="CAXAMM010044274">
    <property type="protein sequence ID" value="CAK9114012.1"/>
    <property type="molecule type" value="Genomic_DNA"/>
</dbReference>
<sequence length="157" mass="17954">QRALGVLKKKKMYEKQRDALGNQQFNVDQQNFMLESMRDTQDTVATMKDSAKAMKKQFKQINLDKIEDLQEDISEMMYDHEEVQEVMGRALGFDAEDIDESELDDELAALDDLDLEDLEDETEADYLKPSKLPSAPTENVESEKDQYGLPAMPVADP</sequence>
<keyword evidence="5" id="KW-1185">Reference proteome</keyword>
<feature type="region of interest" description="Disordered" evidence="3">
    <location>
        <begin position="122"/>
        <end position="157"/>
    </location>
</feature>
<accession>A0ABP0SNN2</accession>
<evidence type="ECO:0000256" key="3">
    <source>
        <dbReference type="SAM" id="MobiDB-lite"/>
    </source>
</evidence>
<evidence type="ECO:0000313" key="4">
    <source>
        <dbReference type="EMBL" id="CAK9114012.1"/>
    </source>
</evidence>
<dbReference type="PANTHER" id="PTHR22761">
    <property type="entry name" value="CHARGED MULTIVESICULAR BODY PROTEIN"/>
    <property type="match status" value="1"/>
</dbReference>